<protein>
    <submittedName>
        <fullName evidence="1">(Perigord truffle) hypothetical protein</fullName>
    </submittedName>
</protein>
<dbReference type="RefSeq" id="XP_002838656.1">
    <property type="nucleotide sequence ID" value="XM_002838610.1"/>
</dbReference>
<dbReference type="AlphaFoldDB" id="D5GEA4"/>
<organism evidence="1 2">
    <name type="scientific">Tuber melanosporum (strain Mel28)</name>
    <name type="common">Perigord black truffle</name>
    <dbReference type="NCBI Taxonomy" id="656061"/>
    <lineage>
        <taxon>Eukaryota</taxon>
        <taxon>Fungi</taxon>
        <taxon>Dikarya</taxon>
        <taxon>Ascomycota</taxon>
        <taxon>Pezizomycotina</taxon>
        <taxon>Pezizomycetes</taxon>
        <taxon>Pezizales</taxon>
        <taxon>Tuberaceae</taxon>
        <taxon>Tuber</taxon>
    </lineage>
</organism>
<dbReference type="EMBL" id="FN430170">
    <property type="protein sequence ID" value="CAZ82847.1"/>
    <property type="molecule type" value="Genomic_DNA"/>
</dbReference>
<reference evidence="1 2" key="1">
    <citation type="journal article" date="2010" name="Nature">
        <title>Perigord black truffle genome uncovers evolutionary origins and mechanisms of symbiosis.</title>
        <authorList>
            <person name="Martin F."/>
            <person name="Kohler A."/>
            <person name="Murat C."/>
            <person name="Balestrini R."/>
            <person name="Coutinho P.M."/>
            <person name="Jaillon O."/>
            <person name="Montanini B."/>
            <person name="Morin E."/>
            <person name="Noel B."/>
            <person name="Percudani R."/>
            <person name="Porcel B."/>
            <person name="Rubini A."/>
            <person name="Amicucci A."/>
            <person name="Amselem J."/>
            <person name="Anthouard V."/>
            <person name="Arcioni S."/>
            <person name="Artiguenave F."/>
            <person name="Aury J.M."/>
            <person name="Ballario P."/>
            <person name="Bolchi A."/>
            <person name="Brenna A."/>
            <person name="Brun A."/>
            <person name="Buee M."/>
            <person name="Cantarel B."/>
            <person name="Chevalier G."/>
            <person name="Couloux A."/>
            <person name="Da Silva C."/>
            <person name="Denoeud F."/>
            <person name="Duplessis S."/>
            <person name="Ghignone S."/>
            <person name="Hilselberger B."/>
            <person name="Iotti M."/>
            <person name="Marcais B."/>
            <person name="Mello A."/>
            <person name="Miranda M."/>
            <person name="Pacioni G."/>
            <person name="Quesneville H."/>
            <person name="Riccioni C."/>
            <person name="Ruotolo R."/>
            <person name="Splivallo R."/>
            <person name="Stocchi V."/>
            <person name="Tisserant E."/>
            <person name="Viscomi A.R."/>
            <person name="Zambonelli A."/>
            <person name="Zampieri E."/>
            <person name="Henrissat B."/>
            <person name="Lebrun M.H."/>
            <person name="Paolocci F."/>
            <person name="Bonfante P."/>
            <person name="Ottonello S."/>
            <person name="Wincker P."/>
        </authorList>
    </citation>
    <scope>NUCLEOTIDE SEQUENCE [LARGE SCALE GENOMIC DNA]</scope>
    <source>
        <strain evidence="1 2">Mel28</strain>
    </source>
</reference>
<evidence type="ECO:0000313" key="1">
    <source>
        <dbReference type="EMBL" id="CAZ82847.1"/>
    </source>
</evidence>
<keyword evidence="2" id="KW-1185">Reference proteome</keyword>
<dbReference type="KEGG" id="tml:GSTUM_00001198001"/>
<sequence>MGFRGALGGAGISWFDITCLMVEDGAGGAMRNDHSGMKRRGLN</sequence>
<proteinExistence type="predicted"/>
<dbReference type="Proteomes" id="UP000006911">
    <property type="component" value="Unassembled WGS sequence"/>
</dbReference>
<gene>
    <name evidence="1" type="ORF">GSTUM_00001198001</name>
</gene>
<evidence type="ECO:0000313" key="2">
    <source>
        <dbReference type="Proteomes" id="UP000006911"/>
    </source>
</evidence>
<name>D5GEA4_TUBMM</name>
<accession>D5GEA4</accession>
<dbReference type="GeneID" id="9185503"/>
<dbReference type="HOGENOM" id="CLU_3242468_0_0_1"/>
<dbReference type="InParanoid" id="D5GEA4"/>